<dbReference type="Proteomes" id="UP000324222">
    <property type="component" value="Unassembled WGS sequence"/>
</dbReference>
<protein>
    <submittedName>
        <fullName evidence="1">Uncharacterized protein</fullName>
    </submittedName>
</protein>
<evidence type="ECO:0000313" key="2">
    <source>
        <dbReference type="Proteomes" id="UP000324222"/>
    </source>
</evidence>
<accession>A0A5B7HM14</accession>
<gene>
    <name evidence="1" type="ORF">E2C01_068294</name>
</gene>
<reference evidence="1 2" key="1">
    <citation type="submission" date="2019-05" db="EMBL/GenBank/DDBJ databases">
        <title>Another draft genome of Portunus trituberculatus and its Hox gene families provides insights of decapod evolution.</title>
        <authorList>
            <person name="Jeong J.-H."/>
            <person name="Song I."/>
            <person name="Kim S."/>
            <person name="Choi T."/>
            <person name="Kim D."/>
            <person name="Ryu S."/>
            <person name="Kim W."/>
        </authorList>
    </citation>
    <scope>NUCLEOTIDE SEQUENCE [LARGE SCALE GENOMIC DNA]</scope>
    <source>
        <tissue evidence="1">Muscle</tissue>
    </source>
</reference>
<keyword evidence="2" id="KW-1185">Reference proteome</keyword>
<organism evidence="1 2">
    <name type="scientific">Portunus trituberculatus</name>
    <name type="common">Swimming crab</name>
    <name type="synonym">Neptunus trituberculatus</name>
    <dbReference type="NCBI Taxonomy" id="210409"/>
    <lineage>
        <taxon>Eukaryota</taxon>
        <taxon>Metazoa</taxon>
        <taxon>Ecdysozoa</taxon>
        <taxon>Arthropoda</taxon>
        <taxon>Crustacea</taxon>
        <taxon>Multicrustacea</taxon>
        <taxon>Malacostraca</taxon>
        <taxon>Eumalacostraca</taxon>
        <taxon>Eucarida</taxon>
        <taxon>Decapoda</taxon>
        <taxon>Pleocyemata</taxon>
        <taxon>Brachyura</taxon>
        <taxon>Eubrachyura</taxon>
        <taxon>Portunoidea</taxon>
        <taxon>Portunidae</taxon>
        <taxon>Portuninae</taxon>
        <taxon>Portunus</taxon>
    </lineage>
</organism>
<dbReference type="EMBL" id="VSRR010037907">
    <property type="protein sequence ID" value="MPC73951.1"/>
    <property type="molecule type" value="Genomic_DNA"/>
</dbReference>
<comment type="caution">
    <text evidence="1">The sequence shown here is derived from an EMBL/GenBank/DDBJ whole genome shotgun (WGS) entry which is preliminary data.</text>
</comment>
<dbReference type="AlphaFoldDB" id="A0A5B7HM14"/>
<sequence>MNKKTRPSSEGVKRYLLASAEGEAQCFLKDDSTKRSFSPILETAYHYSSQIQSHKY</sequence>
<proteinExistence type="predicted"/>
<evidence type="ECO:0000313" key="1">
    <source>
        <dbReference type="EMBL" id="MPC73951.1"/>
    </source>
</evidence>
<name>A0A5B7HM14_PORTR</name>